<organism evidence="1 2">
    <name type="scientific">Halosquirtibacter laminarini</name>
    <dbReference type="NCBI Taxonomy" id="3374600"/>
    <lineage>
        <taxon>Bacteria</taxon>
        <taxon>Pseudomonadati</taxon>
        <taxon>Bacteroidota</taxon>
        <taxon>Bacteroidia</taxon>
        <taxon>Marinilabiliales</taxon>
        <taxon>Prolixibacteraceae</taxon>
        <taxon>Halosquirtibacter</taxon>
    </lineage>
</organism>
<evidence type="ECO:0000313" key="1">
    <source>
        <dbReference type="EMBL" id="QZE14598.1"/>
    </source>
</evidence>
<reference evidence="1" key="1">
    <citation type="submission" date="2021-08" db="EMBL/GenBank/DDBJ databases">
        <title>Novel anaerobic bacterium isolated from sea squirt in East Sea, Republic of Korea.</title>
        <authorList>
            <person name="Nguyen T.H."/>
            <person name="Li Z."/>
            <person name="Lee Y.-J."/>
            <person name="Ko J."/>
            <person name="Kim S.-G."/>
        </authorList>
    </citation>
    <scope>NUCLEOTIDE SEQUENCE</scope>
    <source>
        <strain evidence="1">KCTC 25031</strain>
    </source>
</reference>
<dbReference type="EMBL" id="CP081303">
    <property type="protein sequence ID" value="QZE14598.1"/>
    <property type="molecule type" value="Genomic_DNA"/>
</dbReference>
<name>A0AC61NG58_9BACT</name>
<protein>
    <submittedName>
        <fullName evidence="1">GntR family transcriptional regulator</fullName>
    </submittedName>
</protein>
<keyword evidence="2" id="KW-1185">Reference proteome</keyword>
<evidence type="ECO:0000313" key="2">
    <source>
        <dbReference type="Proteomes" id="UP000826212"/>
    </source>
</evidence>
<proteinExistence type="predicted"/>
<dbReference type="Proteomes" id="UP000826212">
    <property type="component" value="Chromosome"/>
</dbReference>
<sequence length="334" mass="37979">MVQEIIQINESKGTPKYKQLIAAIIESIQEQRLQKGDKLGSINDFCRAFGYSRDTVMLAFNDLKSRGILVSQPGKGVYVSDDNIQVERRIFVLFDELNSFKEDLYNSFVTSMGPETKVDIFFHHFNRDLFEQLISGSAGNYTSYIIMPAMFGDIEDVLAVLPENKVYLLDRYYPNLSNYSSLYQDFESDVYDSLVEHKDALEKYSKLVMLFPGGKEPEGRLKGFRDFCDKCGYDHEIIRSLDSREITKGEVYLIPSDRNLVAIVKSANDHELQLGEDLGVISFNDTVLKEVVAGGITTISTDFKLMGERLAEVVKNQEFIRERNPSGMTLRASL</sequence>
<accession>A0AC61NG58</accession>
<gene>
    <name evidence="1" type="ORF">K4L44_01635</name>
</gene>